<dbReference type="AlphaFoldDB" id="A0ABD1UZK1"/>
<evidence type="ECO:0000313" key="2">
    <source>
        <dbReference type="Proteomes" id="UP001604277"/>
    </source>
</evidence>
<sequence>MNIAFEAGVTCTKSSIPSQEPVNTSTFLEDKEKENKVIGIPSHRILEPITGKEKMKIPIREDIQDIKNSECSSSPSQTLPKLTIKNIDSKDIVKICHEFDK</sequence>
<accession>A0ABD1UZK1</accession>
<proteinExistence type="predicted"/>
<comment type="caution">
    <text evidence="1">The sequence shown here is derived from an EMBL/GenBank/DDBJ whole genome shotgun (WGS) entry which is preliminary data.</text>
</comment>
<evidence type="ECO:0000313" key="1">
    <source>
        <dbReference type="EMBL" id="KAL2530490.1"/>
    </source>
</evidence>
<organism evidence="1 2">
    <name type="scientific">Forsythia ovata</name>
    <dbReference type="NCBI Taxonomy" id="205694"/>
    <lineage>
        <taxon>Eukaryota</taxon>
        <taxon>Viridiplantae</taxon>
        <taxon>Streptophyta</taxon>
        <taxon>Embryophyta</taxon>
        <taxon>Tracheophyta</taxon>
        <taxon>Spermatophyta</taxon>
        <taxon>Magnoliopsida</taxon>
        <taxon>eudicotyledons</taxon>
        <taxon>Gunneridae</taxon>
        <taxon>Pentapetalae</taxon>
        <taxon>asterids</taxon>
        <taxon>lamiids</taxon>
        <taxon>Lamiales</taxon>
        <taxon>Oleaceae</taxon>
        <taxon>Forsythieae</taxon>
        <taxon>Forsythia</taxon>
    </lineage>
</organism>
<reference evidence="2" key="1">
    <citation type="submission" date="2024-07" db="EMBL/GenBank/DDBJ databases">
        <title>Two chromosome-level genome assemblies of Korean endemic species Abeliophyllum distichum and Forsythia ovata (Oleaceae).</title>
        <authorList>
            <person name="Jang H."/>
        </authorList>
    </citation>
    <scope>NUCLEOTIDE SEQUENCE [LARGE SCALE GENOMIC DNA]</scope>
</reference>
<name>A0ABD1UZK1_9LAMI</name>
<dbReference type="EMBL" id="JBFOLJ010000006">
    <property type="protein sequence ID" value="KAL2530490.1"/>
    <property type="molecule type" value="Genomic_DNA"/>
</dbReference>
<gene>
    <name evidence="1" type="ORF">Fot_23091</name>
</gene>
<dbReference type="Proteomes" id="UP001604277">
    <property type="component" value="Unassembled WGS sequence"/>
</dbReference>
<protein>
    <submittedName>
        <fullName evidence="1">Uncharacterized protein</fullName>
    </submittedName>
</protein>
<keyword evidence="2" id="KW-1185">Reference proteome</keyword>